<comment type="caution">
    <text evidence="1">The sequence shown here is derived from an EMBL/GenBank/DDBJ whole genome shotgun (WGS) entry which is preliminary data.</text>
</comment>
<protein>
    <submittedName>
        <fullName evidence="1">Uncharacterized protein</fullName>
    </submittedName>
</protein>
<dbReference type="Proteomes" id="UP000481360">
    <property type="component" value="Unassembled WGS sequence"/>
</dbReference>
<accession>A0A7C9RTE0</accession>
<sequence>MTMEFWTYEDDIGGPVTHLGEVFRSGNAPRFHGMLKSLAELKDYDDSWPPRWVDVGKVEVIAMNDGEVGSGPIPEDITFYDEYSILRGSVRGDGKRDLTVEEFFHHADILSGQNVGSVPEHGNEIRELLKVTSGGWVEGVVDRIEAARMGLSHPTWIGLIDNFEKAGGQVWQHWQDSAADLAKEKFAALHLWYGDRDPGDIYRSQGLGRLTQCLLGFAALIHGARLDIDNLMGACVRNVHAWDKNTPHVSQVGWAALSGIANAAVGNKLEAAITAVGTINDIAADIKMQKAVQTGGCYDILENYLKEADEVLEHALAGADALVDEVKSIRNEFHFAPVPVWE</sequence>
<dbReference type="AlphaFoldDB" id="A0A7C9RTE0"/>
<evidence type="ECO:0000313" key="2">
    <source>
        <dbReference type="Proteomes" id="UP000481360"/>
    </source>
</evidence>
<dbReference type="EMBL" id="JAAMPJ010000007">
    <property type="protein sequence ID" value="NGY62470.1"/>
    <property type="molecule type" value="Genomic_DNA"/>
</dbReference>
<keyword evidence="2" id="KW-1185">Reference proteome</keyword>
<name>A0A7C9RTE0_9PSEU</name>
<dbReference type="RefSeq" id="WP_166049937.1">
    <property type="nucleotide sequence ID" value="NZ_JAAMPJ010000007.1"/>
</dbReference>
<evidence type="ECO:0000313" key="1">
    <source>
        <dbReference type="EMBL" id="NGY62470.1"/>
    </source>
</evidence>
<proteinExistence type="predicted"/>
<organism evidence="1 2">
    <name type="scientific">Lentzea alba</name>
    <dbReference type="NCBI Taxonomy" id="2714351"/>
    <lineage>
        <taxon>Bacteria</taxon>
        <taxon>Bacillati</taxon>
        <taxon>Actinomycetota</taxon>
        <taxon>Actinomycetes</taxon>
        <taxon>Pseudonocardiales</taxon>
        <taxon>Pseudonocardiaceae</taxon>
        <taxon>Lentzea</taxon>
    </lineage>
</organism>
<reference evidence="1 2" key="1">
    <citation type="submission" date="2020-03" db="EMBL/GenBank/DDBJ databases">
        <title>Isolation and identification of active actinomycetes.</title>
        <authorList>
            <person name="Sun X."/>
        </authorList>
    </citation>
    <scope>NUCLEOTIDE SEQUENCE [LARGE SCALE GENOMIC DNA]</scope>
    <source>
        <strain evidence="1 2">NEAU-D13</strain>
    </source>
</reference>
<gene>
    <name evidence="1" type="ORF">G7043_26460</name>
</gene>